<evidence type="ECO:0000256" key="1">
    <source>
        <dbReference type="ARBA" id="ARBA00004141"/>
    </source>
</evidence>
<dbReference type="InterPro" id="IPR003689">
    <property type="entry name" value="ZIP"/>
</dbReference>
<feature type="transmembrane region" description="Helical" evidence="6">
    <location>
        <begin position="342"/>
        <end position="365"/>
    </location>
</feature>
<accession>A0A8H8CGT2</accession>
<name>A0A8H8CGT2_PSICU</name>
<comment type="subcellular location">
    <subcellularLocation>
        <location evidence="1">Membrane</location>
        <topology evidence="1">Multi-pass membrane protein</topology>
    </subcellularLocation>
</comment>
<feature type="transmembrane region" description="Helical" evidence="6">
    <location>
        <begin position="371"/>
        <end position="391"/>
    </location>
</feature>
<protein>
    <recommendedName>
        <fullName evidence="8">Zinc/iron permease</fullName>
    </recommendedName>
</protein>
<evidence type="ECO:0008006" key="8">
    <source>
        <dbReference type="Google" id="ProtNLM"/>
    </source>
</evidence>
<feature type="transmembrane region" description="Helical" evidence="6">
    <location>
        <begin position="507"/>
        <end position="526"/>
    </location>
</feature>
<evidence type="ECO:0000256" key="6">
    <source>
        <dbReference type="SAM" id="Phobius"/>
    </source>
</evidence>
<evidence type="ECO:0000256" key="4">
    <source>
        <dbReference type="ARBA" id="ARBA00023136"/>
    </source>
</evidence>
<dbReference type="OrthoDB" id="448280at2759"/>
<evidence type="ECO:0000256" key="2">
    <source>
        <dbReference type="ARBA" id="ARBA00022692"/>
    </source>
</evidence>
<dbReference type="EMBL" id="JAFIQS010000012">
    <property type="protein sequence ID" value="KAG5164284.1"/>
    <property type="molecule type" value="Genomic_DNA"/>
</dbReference>
<feature type="transmembrane region" description="Helical" evidence="6">
    <location>
        <begin position="41"/>
        <end position="60"/>
    </location>
</feature>
<feature type="transmembrane region" description="Helical" evidence="6">
    <location>
        <begin position="633"/>
        <end position="652"/>
    </location>
</feature>
<dbReference type="PANTHER" id="PTHR11040:SF44">
    <property type="entry name" value="PROTEIN ZNTC-RELATED"/>
    <property type="match status" value="1"/>
</dbReference>
<dbReference type="PANTHER" id="PTHR11040">
    <property type="entry name" value="ZINC/IRON TRANSPORTER"/>
    <property type="match status" value="1"/>
</dbReference>
<comment type="caution">
    <text evidence="7">The sequence shown here is derived from an EMBL/GenBank/DDBJ whole genome shotgun (WGS) entry which is preliminary data.</text>
</comment>
<evidence type="ECO:0000313" key="7">
    <source>
        <dbReference type="EMBL" id="KAG5164284.1"/>
    </source>
</evidence>
<feature type="region of interest" description="Disordered" evidence="5">
    <location>
        <begin position="144"/>
        <end position="206"/>
    </location>
</feature>
<feature type="region of interest" description="Disordered" evidence="5">
    <location>
        <begin position="575"/>
        <end position="625"/>
    </location>
</feature>
<keyword evidence="3 6" id="KW-1133">Transmembrane helix</keyword>
<dbReference type="AlphaFoldDB" id="A0A8H8CGT2"/>
<keyword evidence="2 6" id="KW-0812">Transmembrane</keyword>
<evidence type="ECO:0000256" key="3">
    <source>
        <dbReference type="ARBA" id="ARBA00022989"/>
    </source>
</evidence>
<keyword evidence="4 6" id="KW-0472">Membrane</keyword>
<feature type="transmembrane region" description="Helical" evidence="6">
    <location>
        <begin position="538"/>
        <end position="557"/>
    </location>
</feature>
<gene>
    <name evidence="7" type="ORF">JR316_010790</name>
</gene>
<reference evidence="7" key="1">
    <citation type="submission" date="2021-02" db="EMBL/GenBank/DDBJ databases">
        <title>Psilocybe cubensis genome.</title>
        <authorList>
            <person name="Mckernan K.J."/>
            <person name="Crawford S."/>
            <person name="Trippe A."/>
            <person name="Kane L.T."/>
            <person name="Mclaughlin S."/>
        </authorList>
    </citation>
    <scope>NUCLEOTIDE SEQUENCE [LARGE SCALE GENOMIC DNA]</scope>
    <source>
        <strain evidence="7">MGC-MH-2018</strain>
    </source>
</reference>
<organism evidence="7">
    <name type="scientific">Psilocybe cubensis</name>
    <name type="common">Psychedelic mushroom</name>
    <name type="synonym">Stropharia cubensis</name>
    <dbReference type="NCBI Taxonomy" id="181762"/>
    <lineage>
        <taxon>Eukaryota</taxon>
        <taxon>Fungi</taxon>
        <taxon>Dikarya</taxon>
        <taxon>Basidiomycota</taxon>
        <taxon>Agaricomycotina</taxon>
        <taxon>Agaricomycetes</taxon>
        <taxon>Agaricomycetidae</taxon>
        <taxon>Agaricales</taxon>
        <taxon>Agaricineae</taxon>
        <taxon>Strophariaceae</taxon>
        <taxon>Psilocybe</taxon>
    </lineage>
</organism>
<feature type="compositionally biased region" description="Basic residues" evidence="5">
    <location>
        <begin position="172"/>
        <end position="192"/>
    </location>
</feature>
<dbReference type="GO" id="GO:0005886">
    <property type="term" value="C:plasma membrane"/>
    <property type="evidence" value="ECO:0007669"/>
    <property type="project" value="TreeGrafter"/>
</dbReference>
<feature type="region of interest" description="Disordered" evidence="5">
    <location>
        <begin position="429"/>
        <end position="449"/>
    </location>
</feature>
<feature type="transmembrane region" description="Helical" evidence="6">
    <location>
        <begin position="72"/>
        <end position="93"/>
    </location>
</feature>
<feature type="compositionally biased region" description="Low complexity" evidence="5">
    <location>
        <begin position="153"/>
        <end position="162"/>
    </location>
</feature>
<sequence length="653" mass="71350">MPTLLSWQDHYMSNVSVTTTIGSTIATFATGTARIVDEPRLGVGLAILFVSLFAVSFPSLSKHISFIRIPGILFFVGKHFGTGVILATAFIHLLDDAFKSLQSKEVERRYGAIGKFTGLIIMVSLLSIFLVEYISTSYVEHLQEKPSAPPTPESSRPGSPSPRQIVRDQHSRSRNRQHTSRSRSRTHAKIHNLSHEPPTETTPLISSDIPINPAITRAPSAPVLPAYAHTPSLTTSHYHTHAAHHPHHHHHAHTPSIPPSAVIGLPIEVLTNSPRICRLALAHDHVHGHHHHVCKIGLVDDPHLAVLEEDGEETHVREHAHTHEEAHEHAPHHPVIGRRRQVIGLLVLQLGIMIHSLVIGLTLSVTSGADFTSLTTAIIFHQLFEGLSLGIRIAALPPSKKDESTHLEDVHDSTSSAIVDEWEQNSERLFSDDSNNHPSANVDHDNPQVRTDDTVTAKRCPSIHSHDENVVPTILKPHHSRLQSPALSAPRRWLWTLKSVQWLKPTLTLLFGVTTPFGMLLGMIVWKSRGNSGDEGSMLLIQGVMSAISAGMLIYAATVEMIAADFVFGDVEGHHHHHHHHAHGDEYQGDGDGNSGGSEDGRSRPSVDTGGKNSSSADAGDEPKKNTTLRKRALAIFSLFAGASMMVLVGLGE</sequence>
<dbReference type="Pfam" id="PF02535">
    <property type="entry name" value="Zip"/>
    <property type="match status" value="2"/>
</dbReference>
<proteinExistence type="predicted"/>
<dbReference type="GO" id="GO:0005385">
    <property type="term" value="F:zinc ion transmembrane transporter activity"/>
    <property type="evidence" value="ECO:0007669"/>
    <property type="project" value="TreeGrafter"/>
</dbReference>
<evidence type="ECO:0000256" key="5">
    <source>
        <dbReference type="SAM" id="MobiDB-lite"/>
    </source>
</evidence>
<feature type="transmembrane region" description="Helical" evidence="6">
    <location>
        <begin position="113"/>
        <end position="135"/>
    </location>
</feature>